<proteinExistence type="predicted"/>
<feature type="transmembrane region" description="Helical" evidence="1">
    <location>
        <begin position="113"/>
        <end position="132"/>
    </location>
</feature>
<dbReference type="Proteomes" id="UP000297025">
    <property type="component" value="Chromosome"/>
</dbReference>
<gene>
    <name evidence="3" type="ORF">E2C04_15955</name>
    <name evidence="2" type="ORF">GCM10007231_10880</name>
</gene>
<keyword evidence="1" id="KW-1133">Transmembrane helix</keyword>
<evidence type="ECO:0000256" key="1">
    <source>
        <dbReference type="SAM" id="Phobius"/>
    </source>
</evidence>
<keyword evidence="5" id="KW-1185">Reference proteome</keyword>
<name>A0A4P7UDI3_9ACTN</name>
<reference evidence="2" key="2">
    <citation type="journal article" date="2014" name="Int. J. Syst. Evol. Microbiol.">
        <title>Complete genome of a new Firmicutes species belonging to the dominant human colonic microbiota ('Ruminococcus bicirculans') reveals two chromosomes and a selective capacity to utilize plant glucans.</title>
        <authorList>
            <consortium name="NISC Comparative Sequencing Program"/>
            <person name="Wegmann U."/>
            <person name="Louis P."/>
            <person name="Goesmann A."/>
            <person name="Henrissat B."/>
            <person name="Duncan S.H."/>
            <person name="Flint H.J."/>
        </authorList>
    </citation>
    <scope>NUCLEOTIDE SEQUENCE</scope>
    <source>
        <strain evidence="2">CCM 7403</strain>
    </source>
</reference>
<reference evidence="2" key="5">
    <citation type="submission" date="2024-05" db="EMBL/GenBank/DDBJ databases">
        <authorList>
            <person name="Sun Q."/>
            <person name="Sedlacek I."/>
        </authorList>
    </citation>
    <scope>NUCLEOTIDE SEQUENCE</scope>
    <source>
        <strain evidence="2">CCM 7403</strain>
    </source>
</reference>
<evidence type="ECO:0000313" key="2">
    <source>
        <dbReference type="EMBL" id="GGD13640.1"/>
    </source>
</evidence>
<feature type="transmembrane region" description="Helical" evidence="1">
    <location>
        <begin position="87"/>
        <end position="107"/>
    </location>
</feature>
<dbReference type="EMBL" id="CP038462">
    <property type="protein sequence ID" value="QCC78313.1"/>
    <property type="molecule type" value="Genomic_DNA"/>
</dbReference>
<feature type="transmembrane region" description="Helical" evidence="1">
    <location>
        <begin position="139"/>
        <end position="158"/>
    </location>
</feature>
<evidence type="ECO:0000313" key="5">
    <source>
        <dbReference type="Proteomes" id="UP000630594"/>
    </source>
</evidence>
<dbReference type="OrthoDB" id="9985718at2"/>
<dbReference type="RefSeq" id="WP_135833350.1">
    <property type="nucleotide sequence ID" value="NZ_BMCK01000001.1"/>
</dbReference>
<organism evidence="3 4">
    <name type="scientific">Nocardioides daphniae</name>
    <dbReference type="NCBI Taxonomy" id="402297"/>
    <lineage>
        <taxon>Bacteria</taxon>
        <taxon>Bacillati</taxon>
        <taxon>Actinomycetota</taxon>
        <taxon>Actinomycetes</taxon>
        <taxon>Propionibacteriales</taxon>
        <taxon>Nocardioidaceae</taxon>
        <taxon>Nocardioides</taxon>
    </lineage>
</organism>
<dbReference type="Proteomes" id="UP000630594">
    <property type="component" value="Unassembled WGS sequence"/>
</dbReference>
<keyword evidence="1" id="KW-0812">Transmembrane</keyword>
<dbReference type="EMBL" id="BMCK01000001">
    <property type="protein sequence ID" value="GGD13640.1"/>
    <property type="molecule type" value="Genomic_DNA"/>
</dbReference>
<reference evidence="3" key="4">
    <citation type="submission" date="2019-03" db="EMBL/GenBank/DDBJ databases">
        <authorList>
            <person name="Huang Y."/>
        </authorList>
    </citation>
    <scope>NUCLEOTIDE SEQUENCE</scope>
    <source>
        <strain evidence="3">JCM 16608</strain>
    </source>
</reference>
<evidence type="ECO:0000313" key="3">
    <source>
        <dbReference type="EMBL" id="QCC78313.1"/>
    </source>
</evidence>
<evidence type="ECO:0000313" key="4">
    <source>
        <dbReference type="Proteomes" id="UP000297025"/>
    </source>
</evidence>
<protein>
    <submittedName>
        <fullName evidence="3">Uncharacterized protein</fullName>
    </submittedName>
</protein>
<accession>A0A4P7UDI3</accession>
<sequence length="211" mass="21742">MRTFLAVRRLDNGWWIGAMAASWLALALFNWAALPLMFPFEDPRTFVSSGTVVGLVLPLAMMSAVLVEGPPALVATSSRSLGVSRGAWSLGYVLVSGALAALVAASFGLPVGILTSDALLVATLNVVGVALLGVARGWVAGATVVLLMSVPGLVPWSANWAYRVDRAAGVLAVAALVGIVAIALFIRFGAMGARQQAARLGTTAEQIDLVG</sequence>
<dbReference type="AlphaFoldDB" id="A0A4P7UDI3"/>
<reference evidence="3 4" key="1">
    <citation type="journal article" date="2008" name="Int. J. Syst. Evol. Microbiol.">
        <title>Nocardioides daphniae sp. nov., isolated from Daphnia cucullata (Crustacea: Cladocera).</title>
        <authorList>
            <person name="Toth E.M."/>
            <person name="Keki Z."/>
            <person name="Homonnay Z.G."/>
            <person name="Borsodi A.K."/>
            <person name="Marialigeti K."/>
            <person name="Schumann P."/>
        </authorList>
    </citation>
    <scope>NUCLEOTIDE SEQUENCE [LARGE SCALE GENOMIC DNA]</scope>
    <source>
        <strain evidence="3 4">JCM 16608</strain>
    </source>
</reference>
<feature type="transmembrane region" description="Helical" evidence="1">
    <location>
        <begin position="12"/>
        <end position="34"/>
    </location>
</feature>
<feature type="transmembrane region" description="Helical" evidence="1">
    <location>
        <begin position="46"/>
        <end position="67"/>
    </location>
</feature>
<keyword evidence="1" id="KW-0472">Membrane</keyword>
<reference evidence="5" key="3">
    <citation type="journal article" date="2019" name="Int. J. Syst. Evol. Microbiol.">
        <title>The Global Catalogue of Microorganisms (GCM) 10K type strain sequencing project: providing services to taxonomists for standard genome sequencing and annotation.</title>
        <authorList>
            <consortium name="The Broad Institute Genomics Platform"/>
            <consortium name="The Broad Institute Genome Sequencing Center for Infectious Disease"/>
            <person name="Wu L."/>
            <person name="Ma J."/>
        </authorList>
    </citation>
    <scope>NUCLEOTIDE SEQUENCE [LARGE SCALE GENOMIC DNA]</scope>
    <source>
        <strain evidence="5">CCM 7403</strain>
    </source>
</reference>
<feature type="transmembrane region" description="Helical" evidence="1">
    <location>
        <begin position="170"/>
        <end position="190"/>
    </location>
</feature>
<dbReference type="KEGG" id="ndp:E2C04_15955"/>